<protein>
    <recommendedName>
        <fullName evidence="3">DUF4303 domain-containing protein</fullName>
    </recommendedName>
</protein>
<organism evidence="1 2">
    <name type="scientific">Pseudoalteromonas neustonica</name>
    <dbReference type="NCBI Taxonomy" id="1840331"/>
    <lineage>
        <taxon>Bacteria</taxon>
        <taxon>Pseudomonadati</taxon>
        <taxon>Pseudomonadota</taxon>
        <taxon>Gammaproteobacteria</taxon>
        <taxon>Alteromonadales</taxon>
        <taxon>Pseudoalteromonadaceae</taxon>
        <taxon>Pseudoalteromonas</taxon>
    </lineage>
</organism>
<evidence type="ECO:0000313" key="1">
    <source>
        <dbReference type="EMBL" id="MEM5552571.1"/>
    </source>
</evidence>
<dbReference type="EMBL" id="JBBMQU010000042">
    <property type="protein sequence ID" value="MEM5552571.1"/>
    <property type="molecule type" value="Genomic_DNA"/>
</dbReference>
<gene>
    <name evidence="1" type="ORF">WNY63_17760</name>
</gene>
<accession>A0ABU9U6A0</accession>
<name>A0ABU9U6A0_9GAMM</name>
<dbReference type="RefSeq" id="WP_342884449.1">
    <property type="nucleotide sequence ID" value="NZ_JBBMQU010000042.1"/>
</dbReference>
<evidence type="ECO:0000313" key="2">
    <source>
        <dbReference type="Proteomes" id="UP001388366"/>
    </source>
</evidence>
<sequence>MYDEKRFSQFIDFVLDIEDKLHDRGLVIEPRYFQLIFKVNINDAASLLRLKFDLIDNFQSPGCHFDSNILTIGNVENSTSLCYPFDGYPKIQEMLRDDLEDLVEAGGYNVEANKVVSLKADLIMAMEMLEESREFDWEFYKNALPSLVIFHYDDSLGFLESCLAEAEEFVDSYLNGEEEYFNDATYEALSGACENWDFDELHEFAKEVGEFELLQEIKNLDKLMVLVSQIDCNYRHMHELSYEMYQDRKAEKAKALDTV</sequence>
<keyword evidence="2" id="KW-1185">Reference proteome</keyword>
<reference evidence="1 2" key="1">
    <citation type="submission" date="2024-03" db="EMBL/GenBank/DDBJ databases">
        <title>Community enrichment and isolation of bacterial strains for fucoidan degradation.</title>
        <authorList>
            <person name="Sichert A."/>
        </authorList>
    </citation>
    <scope>NUCLEOTIDE SEQUENCE [LARGE SCALE GENOMIC DNA]</scope>
    <source>
        <strain evidence="1 2">AS81</strain>
    </source>
</reference>
<dbReference type="Proteomes" id="UP001388366">
    <property type="component" value="Unassembled WGS sequence"/>
</dbReference>
<evidence type="ECO:0008006" key="3">
    <source>
        <dbReference type="Google" id="ProtNLM"/>
    </source>
</evidence>
<proteinExistence type="predicted"/>
<comment type="caution">
    <text evidence="1">The sequence shown here is derived from an EMBL/GenBank/DDBJ whole genome shotgun (WGS) entry which is preliminary data.</text>
</comment>